<dbReference type="EMBL" id="OKRB01000086">
    <property type="protein sequence ID" value="SPE20919.1"/>
    <property type="molecule type" value="Genomic_DNA"/>
</dbReference>
<dbReference type="GO" id="GO:0008270">
    <property type="term" value="F:zinc ion binding"/>
    <property type="evidence" value="ECO:0007669"/>
    <property type="project" value="InterPro"/>
</dbReference>
<dbReference type="InterPro" id="IPR003615">
    <property type="entry name" value="HNH_nuc"/>
</dbReference>
<dbReference type="Pfam" id="PF01844">
    <property type="entry name" value="HNH"/>
    <property type="match status" value="1"/>
</dbReference>
<dbReference type="SMART" id="SM00507">
    <property type="entry name" value="HNHc"/>
    <property type="match status" value="1"/>
</dbReference>
<dbReference type="AlphaFoldDB" id="A0A2N9LC95"/>
<evidence type="ECO:0000313" key="2">
    <source>
        <dbReference type="EMBL" id="SPE20919.1"/>
    </source>
</evidence>
<keyword evidence="2" id="KW-0378">Hydrolase</keyword>
<evidence type="ECO:0000313" key="3">
    <source>
        <dbReference type="Proteomes" id="UP000239735"/>
    </source>
</evidence>
<sequence>MRCPPPFGRRILTKMNERLEQIRKLLGELELEMRSGAPAGDRDFSALELPLIIQQIVDDLQPQLTPYVAAFYWFLFRHSIAKDGDPHLRVSTRHLRTAVVKSSYSQLEENPVSLGKVQETLRALESIGAIRKEGEPNRDGTLYRVMIPDEIEACRRYRAEQVSAEPELKFHFSGHDEDLKRENRIKVFERDSYICHFCSKQLTRLTATVHPVKPIAKGGDNNLENLVTACLECNATRNKRTLQSSQK</sequence>
<keyword evidence="2" id="KW-0540">Nuclease</keyword>
<gene>
    <name evidence="2" type="ORF">SBA5_30124</name>
</gene>
<protein>
    <submittedName>
        <fullName evidence="2">Restriction endonuclease</fullName>
    </submittedName>
</protein>
<dbReference type="InterPro" id="IPR052892">
    <property type="entry name" value="NA-targeting_endonuclease"/>
</dbReference>
<reference evidence="3" key="1">
    <citation type="submission" date="2018-02" db="EMBL/GenBank/DDBJ databases">
        <authorList>
            <person name="Hausmann B."/>
        </authorList>
    </citation>
    <scope>NUCLEOTIDE SEQUENCE [LARGE SCALE GENOMIC DNA]</scope>
    <source>
        <strain evidence="3">Peat soil MAG SbA5</strain>
    </source>
</reference>
<dbReference type="Proteomes" id="UP000239735">
    <property type="component" value="Unassembled WGS sequence"/>
</dbReference>
<dbReference type="InterPro" id="IPR002711">
    <property type="entry name" value="HNH"/>
</dbReference>
<name>A0A2N9LC95_9BACT</name>
<proteinExistence type="predicted"/>
<dbReference type="CDD" id="cd00085">
    <property type="entry name" value="HNHc"/>
    <property type="match status" value="1"/>
</dbReference>
<dbReference type="PANTHER" id="PTHR33877:SF2">
    <property type="entry name" value="OS07G0170200 PROTEIN"/>
    <property type="match status" value="1"/>
</dbReference>
<dbReference type="Gene3D" id="1.10.30.50">
    <property type="match status" value="1"/>
</dbReference>
<accession>A0A2N9LC95</accession>
<feature type="domain" description="HNH nuclease" evidence="1">
    <location>
        <begin position="182"/>
        <end position="235"/>
    </location>
</feature>
<organism evidence="2 3">
    <name type="scientific">Candidatus Sulfuritelmatomonas gaucii</name>
    <dbReference type="NCBI Taxonomy" id="2043161"/>
    <lineage>
        <taxon>Bacteria</taxon>
        <taxon>Pseudomonadati</taxon>
        <taxon>Acidobacteriota</taxon>
        <taxon>Terriglobia</taxon>
        <taxon>Terriglobales</taxon>
        <taxon>Acidobacteriaceae</taxon>
        <taxon>Candidatus Sulfuritelmatomonas</taxon>
    </lineage>
</organism>
<evidence type="ECO:0000259" key="1">
    <source>
        <dbReference type="SMART" id="SM00507"/>
    </source>
</evidence>
<dbReference type="OrthoDB" id="9802901at2"/>
<dbReference type="GO" id="GO:0004519">
    <property type="term" value="F:endonuclease activity"/>
    <property type="evidence" value="ECO:0007669"/>
    <property type="project" value="UniProtKB-KW"/>
</dbReference>
<keyword evidence="2" id="KW-0255">Endonuclease</keyword>
<dbReference type="GO" id="GO:0003676">
    <property type="term" value="F:nucleic acid binding"/>
    <property type="evidence" value="ECO:0007669"/>
    <property type="project" value="InterPro"/>
</dbReference>
<dbReference type="PANTHER" id="PTHR33877">
    <property type="entry name" value="SLL1193 PROTEIN"/>
    <property type="match status" value="1"/>
</dbReference>